<evidence type="ECO:0000313" key="3">
    <source>
        <dbReference type="Proteomes" id="UP000772181"/>
    </source>
</evidence>
<accession>A0A933LQ44</accession>
<comment type="caution">
    <text evidence="2">The sequence shown here is derived from an EMBL/GenBank/DDBJ whole genome shotgun (WGS) entry which is preliminary data.</text>
</comment>
<evidence type="ECO:0000313" key="2">
    <source>
        <dbReference type="EMBL" id="MBI4595740.1"/>
    </source>
</evidence>
<dbReference type="Proteomes" id="UP000772181">
    <property type="component" value="Unassembled WGS sequence"/>
</dbReference>
<feature type="domain" description="Insertion element IS150 protein InsJ-like helix-turn-helix" evidence="1">
    <location>
        <begin position="20"/>
        <end position="56"/>
    </location>
</feature>
<name>A0A933LQ44_UNCTE</name>
<reference evidence="2" key="1">
    <citation type="submission" date="2020-07" db="EMBL/GenBank/DDBJ databases">
        <title>Huge and variable diversity of episymbiotic CPR bacteria and DPANN archaea in groundwater ecosystems.</title>
        <authorList>
            <person name="He C.Y."/>
            <person name="Keren R."/>
            <person name="Whittaker M."/>
            <person name="Farag I.F."/>
            <person name="Doudna J."/>
            <person name="Cate J.H.D."/>
            <person name="Banfield J.F."/>
        </authorList>
    </citation>
    <scope>NUCLEOTIDE SEQUENCE</scope>
    <source>
        <strain evidence="2">NC_groundwater_1482_Ag_S-0.65um_47_24</strain>
    </source>
</reference>
<gene>
    <name evidence="2" type="ORF">HY730_05100</name>
</gene>
<proteinExistence type="predicted"/>
<dbReference type="AlphaFoldDB" id="A0A933LQ44"/>
<dbReference type="InterPro" id="IPR055247">
    <property type="entry name" value="InsJ-like_HTH"/>
</dbReference>
<sequence>MGHTETRVYDMSFNIKERNAEIVQKRKTGVSYKVIASEFRLSRSRIEQIVNRFQEEEKRQEQSGRLLSEIRILWFVTTCQNQMRCFIKLPNQDAHALLIAQRDPIFLVYENHRYILSRTALPSLPSP</sequence>
<dbReference type="Pfam" id="PF13518">
    <property type="entry name" value="HTH_28"/>
    <property type="match status" value="1"/>
</dbReference>
<dbReference type="EMBL" id="JACQWF010000233">
    <property type="protein sequence ID" value="MBI4595740.1"/>
    <property type="molecule type" value="Genomic_DNA"/>
</dbReference>
<dbReference type="Gene3D" id="1.10.10.60">
    <property type="entry name" value="Homeodomain-like"/>
    <property type="match status" value="1"/>
</dbReference>
<protein>
    <submittedName>
        <fullName evidence="2">Helix-turn-helix domain-containing protein</fullName>
    </submittedName>
</protein>
<organism evidence="2 3">
    <name type="scientific">Tectimicrobiota bacterium</name>
    <dbReference type="NCBI Taxonomy" id="2528274"/>
    <lineage>
        <taxon>Bacteria</taxon>
        <taxon>Pseudomonadati</taxon>
        <taxon>Nitrospinota/Tectimicrobiota group</taxon>
        <taxon>Candidatus Tectimicrobiota</taxon>
    </lineage>
</organism>
<evidence type="ECO:0000259" key="1">
    <source>
        <dbReference type="Pfam" id="PF13518"/>
    </source>
</evidence>